<gene>
    <name evidence="2" type="ORF">PSACC_02344</name>
</gene>
<dbReference type="SUPFAM" id="SSF53474">
    <property type="entry name" value="alpha/beta-Hydrolases"/>
    <property type="match status" value="1"/>
</dbReference>
<name>A0A2H9TJL4_9FUNG</name>
<dbReference type="Gene3D" id="3.40.50.1820">
    <property type="entry name" value="alpha/beta hydrolase"/>
    <property type="match status" value="1"/>
</dbReference>
<dbReference type="InterPro" id="IPR029058">
    <property type="entry name" value="AB_hydrolase_fold"/>
</dbReference>
<feature type="transmembrane region" description="Helical" evidence="1">
    <location>
        <begin position="506"/>
        <end position="525"/>
    </location>
</feature>
<evidence type="ECO:0000313" key="3">
    <source>
        <dbReference type="Proteomes" id="UP000240830"/>
    </source>
</evidence>
<evidence type="ECO:0000256" key="1">
    <source>
        <dbReference type="SAM" id="Phobius"/>
    </source>
</evidence>
<keyword evidence="3" id="KW-1185">Reference proteome</keyword>
<organism evidence="2 3">
    <name type="scientific">Paramicrosporidium saccamoebae</name>
    <dbReference type="NCBI Taxonomy" id="1246581"/>
    <lineage>
        <taxon>Eukaryota</taxon>
        <taxon>Fungi</taxon>
        <taxon>Fungi incertae sedis</taxon>
        <taxon>Cryptomycota</taxon>
        <taxon>Cryptomycota incertae sedis</taxon>
        <taxon>Paramicrosporidium</taxon>
    </lineage>
</organism>
<sequence>MEAGLVVPHTRVALKWQPCSGSALPLAQCHAVTYSVPSAYSSPDIAITLYVEKFKTGSGKNNLHVIYLGGGPGSAANTNYSIVEKILGELPPGTTLYLPDHRGLGKSTPLDRLNRSDWQGSMREIIAQAPFPLEHMTLTNSALDVGVLAGLITNETKEAKVALLGVSYGAHLAYHSAALLPNIFESILLFGTPNVRKFAEAHTDAGLIQNCAADSHCSKMMDGRAESIRDDLQKILNPDLNECTKIFYKDWERPIKPEIAVYGVLLRLTDLLWGTSSIPETNTLHSSQLAFAFIRVTAQCKSPETYQDKVLTPLSPYFQTFESAVLSEGGNTRHDFSRLVNSLILLDKMFDFKVGQPPALPKTTTGLVPTSISVSHYWRDFDVLKDVIAKMEKSKSVLLKSNKTKVFMVHGEVDLNTIIGPAQKLYNETESSKRFLRYRNRGHTGLSGPCRPHILREAFLNSDPALTDRCLADQNARPLDWTFSDTPFVEIWGVTSWTTFHASPTFMILVLTATVLFFAALVALLRARKKIESA</sequence>
<comment type="caution">
    <text evidence="2">The sequence shown here is derived from an EMBL/GenBank/DDBJ whole genome shotgun (WGS) entry which is preliminary data.</text>
</comment>
<dbReference type="Proteomes" id="UP000240830">
    <property type="component" value="Unassembled WGS sequence"/>
</dbReference>
<keyword evidence="1" id="KW-0472">Membrane</keyword>
<dbReference type="AlphaFoldDB" id="A0A2H9TJL4"/>
<accession>A0A2H9TJL4</accession>
<dbReference type="OrthoDB" id="425534at2759"/>
<dbReference type="EMBL" id="MTSL01000157">
    <property type="protein sequence ID" value="PJF17830.1"/>
    <property type="molecule type" value="Genomic_DNA"/>
</dbReference>
<evidence type="ECO:0000313" key="2">
    <source>
        <dbReference type="EMBL" id="PJF17830.1"/>
    </source>
</evidence>
<protein>
    <submittedName>
        <fullName evidence="2">Proteinase (Secreted protein)</fullName>
    </submittedName>
</protein>
<keyword evidence="1" id="KW-1133">Transmembrane helix</keyword>
<keyword evidence="1" id="KW-0812">Transmembrane</keyword>
<reference evidence="2 3" key="1">
    <citation type="submission" date="2016-10" db="EMBL/GenBank/DDBJ databases">
        <title>The genome of Paramicrosporidium saccamoebae is the missing link in understanding Cryptomycota and Microsporidia evolution.</title>
        <authorList>
            <person name="Quandt C.A."/>
            <person name="Beaudet D."/>
            <person name="Corsaro D."/>
            <person name="Michel R."/>
            <person name="Corradi N."/>
            <person name="James T."/>
        </authorList>
    </citation>
    <scope>NUCLEOTIDE SEQUENCE [LARGE SCALE GENOMIC DNA]</scope>
    <source>
        <strain evidence="2 3">KSL3</strain>
    </source>
</reference>
<proteinExistence type="predicted"/>